<keyword evidence="1" id="KW-0812">Transmembrane</keyword>
<feature type="signal peptide" evidence="2">
    <location>
        <begin position="1"/>
        <end position="20"/>
    </location>
</feature>
<dbReference type="PANTHER" id="PTHR21879">
    <property type="entry name" value="FI03362P-RELATED-RELATED"/>
    <property type="match status" value="1"/>
</dbReference>
<name>A0A232F3B4_9HYME</name>
<evidence type="ECO:0000313" key="4">
    <source>
        <dbReference type="Proteomes" id="UP000215335"/>
    </source>
</evidence>
<evidence type="ECO:0000256" key="1">
    <source>
        <dbReference type="SAM" id="Phobius"/>
    </source>
</evidence>
<dbReference type="GO" id="GO:0016020">
    <property type="term" value="C:membrane"/>
    <property type="evidence" value="ECO:0007669"/>
    <property type="project" value="TreeGrafter"/>
</dbReference>
<gene>
    <name evidence="3" type="ORF">TSAR_003501</name>
</gene>
<proteinExistence type="predicted"/>
<protein>
    <recommendedName>
        <fullName evidence="5">Osiris 16</fullName>
    </recommendedName>
</protein>
<dbReference type="Pfam" id="PF07898">
    <property type="entry name" value="DUF1676"/>
    <property type="match status" value="1"/>
</dbReference>
<dbReference type="Proteomes" id="UP000215335">
    <property type="component" value="Unassembled WGS sequence"/>
</dbReference>
<sequence length="216" mass="22754">MGRLWILGLGVALLVVGGQAKSSEAYGKLFGRCTKEKNTFECLKRRALEILDDAIKDDTVYQVNEFIAIGRDANVARSLELQPLENSTSRSLDDQLDKKLHEYLSSRSIKLTIPGDALQEGRGKKGKKGGMGGIMMGGLAMAGMLAQLAFGKIAFLAGTALLTAKIALVLSAIIGLKKLVGGGGGGHEVIYATASEHHGGGYGGGWQRALDAIPIT</sequence>
<reference evidence="3 4" key="1">
    <citation type="journal article" date="2017" name="Curr. Biol.">
        <title>The Evolution of Venom by Co-option of Single-Copy Genes.</title>
        <authorList>
            <person name="Martinson E.O."/>
            <person name="Mrinalini"/>
            <person name="Kelkar Y.D."/>
            <person name="Chang C.H."/>
            <person name="Werren J.H."/>
        </authorList>
    </citation>
    <scope>NUCLEOTIDE SEQUENCE [LARGE SCALE GENOMIC DNA]</scope>
    <source>
        <strain evidence="3 4">Alberta</strain>
        <tissue evidence="3">Whole body</tissue>
    </source>
</reference>
<keyword evidence="4" id="KW-1185">Reference proteome</keyword>
<feature type="transmembrane region" description="Helical" evidence="1">
    <location>
        <begin position="153"/>
        <end position="176"/>
    </location>
</feature>
<keyword evidence="2" id="KW-0732">Signal</keyword>
<dbReference type="AlphaFoldDB" id="A0A232F3B4"/>
<dbReference type="PANTHER" id="PTHR21879:SF22">
    <property type="entry name" value="FI03362P-RELATED"/>
    <property type="match status" value="1"/>
</dbReference>
<accession>A0A232F3B4</accession>
<organism evidence="3 4">
    <name type="scientific">Trichomalopsis sarcophagae</name>
    <dbReference type="NCBI Taxonomy" id="543379"/>
    <lineage>
        <taxon>Eukaryota</taxon>
        <taxon>Metazoa</taxon>
        <taxon>Ecdysozoa</taxon>
        <taxon>Arthropoda</taxon>
        <taxon>Hexapoda</taxon>
        <taxon>Insecta</taxon>
        <taxon>Pterygota</taxon>
        <taxon>Neoptera</taxon>
        <taxon>Endopterygota</taxon>
        <taxon>Hymenoptera</taxon>
        <taxon>Apocrita</taxon>
        <taxon>Proctotrupomorpha</taxon>
        <taxon>Chalcidoidea</taxon>
        <taxon>Pteromalidae</taxon>
        <taxon>Pteromalinae</taxon>
        <taxon>Trichomalopsis</taxon>
    </lineage>
</organism>
<dbReference type="OrthoDB" id="8189012at2759"/>
<comment type="caution">
    <text evidence="3">The sequence shown here is derived from an EMBL/GenBank/DDBJ whole genome shotgun (WGS) entry which is preliminary data.</text>
</comment>
<feature type="transmembrane region" description="Helical" evidence="1">
    <location>
        <begin position="129"/>
        <end position="146"/>
    </location>
</feature>
<keyword evidence="1" id="KW-0472">Membrane</keyword>
<evidence type="ECO:0008006" key="5">
    <source>
        <dbReference type="Google" id="ProtNLM"/>
    </source>
</evidence>
<evidence type="ECO:0000256" key="2">
    <source>
        <dbReference type="SAM" id="SignalP"/>
    </source>
</evidence>
<evidence type="ECO:0000313" key="3">
    <source>
        <dbReference type="EMBL" id="OXU24917.1"/>
    </source>
</evidence>
<dbReference type="InterPro" id="IPR012464">
    <property type="entry name" value="DUF1676"/>
</dbReference>
<keyword evidence="1" id="KW-1133">Transmembrane helix</keyword>
<dbReference type="EMBL" id="NNAY01001166">
    <property type="protein sequence ID" value="OXU24917.1"/>
    <property type="molecule type" value="Genomic_DNA"/>
</dbReference>
<feature type="chain" id="PRO_5011243767" description="Osiris 16" evidence="2">
    <location>
        <begin position="21"/>
        <end position="216"/>
    </location>
</feature>